<dbReference type="PANTHER" id="PTHR12302">
    <property type="entry name" value="EBNA2 BINDING PROTEIN P100"/>
    <property type="match status" value="1"/>
</dbReference>
<dbReference type="PROSITE" id="PS50830">
    <property type="entry name" value="TNASE_3"/>
    <property type="match status" value="1"/>
</dbReference>
<reference evidence="6" key="1">
    <citation type="submission" date="2018-04" db="EMBL/GenBank/DDBJ databases">
        <authorList>
            <person name="Cornet L."/>
        </authorList>
    </citation>
    <scope>NUCLEOTIDE SEQUENCE [LARGE SCALE GENOMIC DNA]</scope>
</reference>
<dbReference type="InterPro" id="IPR002071">
    <property type="entry name" value="Thermonucl_AS"/>
</dbReference>
<gene>
    <name evidence="5" type="ORF">DCF15_22835</name>
</gene>
<dbReference type="AlphaFoldDB" id="A0A2W4WCF4"/>
<proteinExistence type="predicted"/>
<feature type="domain" description="TNase-like" evidence="4">
    <location>
        <begin position="32"/>
        <end position="164"/>
    </location>
</feature>
<evidence type="ECO:0000259" key="4">
    <source>
        <dbReference type="PROSITE" id="PS50830"/>
    </source>
</evidence>
<keyword evidence="1" id="KW-0540">Nuclease</keyword>
<reference evidence="5 6" key="2">
    <citation type="submission" date="2018-06" db="EMBL/GenBank/DDBJ databases">
        <title>Metagenomic assembly of (sub)arctic Cyanobacteria and their associated microbiome from non-axenic cultures.</title>
        <authorList>
            <person name="Baurain D."/>
        </authorList>
    </citation>
    <scope>NUCLEOTIDE SEQUENCE [LARGE SCALE GENOMIC DNA]</scope>
    <source>
        <strain evidence="5">ULC027bin1</strain>
    </source>
</reference>
<organism evidence="5 6">
    <name type="scientific">Phormidesmis priestleyi</name>
    <dbReference type="NCBI Taxonomy" id="268141"/>
    <lineage>
        <taxon>Bacteria</taxon>
        <taxon>Bacillati</taxon>
        <taxon>Cyanobacteriota</taxon>
        <taxon>Cyanophyceae</taxon>
        <taxon>Leptolyngbyales</taxon>
        <taxon>Leptolyngbyaceae</taxon>
        <taxon>Phormidesmis</taxon>
    </lineage>
</organism>
<dbReference type="Gene3D" id="2.40.50.90">
    <property type="match status" value="1"/>
</dbReference>
<dbReference type="GO" id="GO:0016787">
    <property type="term" value="F:hydrolase activity"/>
    <property type="evidence" value="ECO:0007669"/>
    <property type="project" value="UniProtKB-KW"/>
</dbReference>
<dbReference type="InterPro" id="IPR035437">
    <property type="entry name" value="SNase_OB-fold_sf"/>
</dbReference>
<dbReference type="GO" id="GO:0003676">
    <property type="term" value="F:nucleic acid binding"/>
    <property type="evidence" value="ECO:0007669"/>
    <property type="project" value="InterPro"/>
</dbReference>
<evidence type="ECO:0000256" key="1">
    <source>
        <dbReference type="ARBA" id="ARBA00022722"/>
    </source>
</evidence>
<sequence>MLLAGAISIKLSPKVAEQLTADVTPASSDISKHYNVVLGSIYDGDTLRVSDGNQEIKVRLCGLDVPEKEQAMGIESRDHLRSLVAQGNGRIILVETDTDQYGRTVAEAFIPTSDGKEEIHLNTQMVADGMAYVYPKYVGSCLNGSRMQVAEEAAKRQAIGVWSNPTSQKPWDYRRRS</sequence>
<keyword evidence="3" id="KW-0378">Hydrolase</keyword>
<dbReference type="InterPro" id="IPR016071">
    <property type="entry name" value="Staphylococal_nuclease_OB-fold"/>
</dbReference>
<dbReference type="SMART" id="SM00318">
    <property type="entry name" value="SNc"/>
    <property type="match status" value="1"/>
</dbReference>
<name>A0A2W4WCF4_9CYAN</name>
<evidence type="ECO:0000256" key="3">
    <source>
        <dbReference type="ARBA" id="ARBA00022801"/>
    </source>
</evidence>
<dbReference type="EMBL" id="QBMP01000422">
    <property type="protein sequence ID" value="PZO42576.1"/>
    <property type="molecule type" value="Genomic_DNA"/>
</dbReference>
<evidence type="ECO:0000313" key="6">
    <source>
        <dbReference type="Proteomes" id="UP000249794"/>
    </source>
</evidence>
<accession>A0A2W4WCF4</accession>
<dbReference type="SUPFAM" id="SSF50199">
    <property type="entry name" value="Staphylococcal nuclease"/>
    <property type="match status" value="1"/>
</dbReference>
<dbReference type="PROSITE" id="PS01123">
    <property type="entry name" value="TNASE_1"/>
    <property type="match status" value="1"/>
</dbReference>
<comment type="caution">
    <text evidence="5">The sequence shown here is derived from an EMBL/GenBank/DDBJ whole genome shotgun (WGS) entry which is preliminary data.</text>
</comment>
<dbReference type="PANTHER" id="PTHR12302:SF3">
    <property type="entry name" value="SERINE_THREONINE-PROTEIN KINASE 31"/>
    <property type="match status" value="1"/>
</dbReference>
<evidence type="ECO:0000313" key="5">
    <source>
        <dbReference type="EMBL" id="PZO42576.1"/>
    </source>
</evidence>
<dbReference type="Proteomes" id="UP000249794">
    <property type="component" value="Unassembled WGS sequence"/>
</dbReference>
<dbReference type="Pfam" id="PF00565">
    <property type="entry name" value="SNase"/>
    <property type="match status" value="1"/>
</dbReference>
<protein>
    <submittedName>
        <fullName evidence="5">Nuclease</fullName>
    </submittedName>
</protein>
<evidence type="ECO:0000256" key="2">
    <source>
        <dbReference type="ARBA" id="ARBA00022759"/>
    </source>
</evidence>
<keyword evidence="2" id="KW-0255">Endonuclease</keyword>
<dbReference type="GO" id="GO:0004519">
    <property type="term" value="F:endonuclease activity"/>
    <property type="evidence" value="ECO:0007669"/>
    <property type="project" value="UniProtKB-KW"/>
</dbReference>